<feature type="compositionally biased region" description="Gly residues" evidence="1">
    <location>
        <begin position="599"/>
        <end position="610"/>
    </location>
</feature>
<evidence type="ECO:0000313" key="3">
    <source>
        <dbReference type="EMBL" id="HHX99351.1"/>
    </source>
</evidence>
<sequence length="1162" mass="130888">MNTTKKKIFFALKYIFAISLIVGGILIFIENVKLIEIAKEKPFDVVVANISPNSAEVFWKTSEDRLQLLTYREKGSTEALQFVSENLFVFDDNLTKTNLYIGRIGELKPDTEYEFHIISNRKMWRDGYSFKTPKVKDNITMPTVTTGTATFDKLLLMTSEDGEKIMINSWYVGSYAFDSQGKKYTKQEYAQISTKEILREKLNSMLVRRVYADGSAQTPGERLKLPANCLTGIEINNEAFVVSYAGSYYSWGWLKAIADRHYGRENSDSKANYVEICFNDVYCTSMESGVNPWFALTMWYQETAGSNYVAINANNTHDFGVDPGLDDLYVNFKDQLDWFIKLAKMGTLYANCGGTISEQEFLDMEEVTDKKKRRDIISDDVVRLMGEKIETNAKWGAKYKSGCDGSLFDGLKYWTKTNYHYAIITAQSEMPLSPLYLFGGAEKTTEGVENYINIGSSQDYYSGYSLIPADHNACNYSNASINLDKMLSGGESEYTEEGLEEKTVYIHPQMDPWSEEHLCQHITGCECTVVIGGLKVVGPFKVRRNEYCLDGGPWYKCWGTADWGDDGCEETKNTRTRCHQLDDEGMEWFSSEEVCKGTTKGGGGPGGPGSRFGPPSESDGGNKDCSEDPPGKADIIIGETCWDGGGCECFRSKDGEEYKGYLKEVPCGKKCKESEDDPEDIIIGDTDVICENENGCICIYPGPPERTERVELGDFCGKDGTIIRGDGKTILYITDEDQHCNNRKGCICYWLEVDPRIQKDVENKYVCLAIPPGDVVPVDRYGKEEIQMGDRYMVCENEKGCICMYSDEANTELVVKQGEACTPLPDPQIIRTILHIPLDNDLHCNDRNNCICQWDEISREPDWAVVTNKDVCKRDGSIEPKNTYGKEKLYITDEDRDCENESGCICIYPEGSGIEDKDVKIGKTCTTDGRVIETPNICCYNDNNETLSKLKPYICKEIPGEIRREIAIDYCSLNTKEYKISEGYNFINPVYVIGEQSSAPTTAHELINMSDNRVTTVALFQNGSWVKIVQLEKDSETGLYKIFGPDFPLISGNTYLVLSKARLDFKFTVKGAAIPIPLKIEDLRSGWHLIPSKTLSSDTNKTAQDILNDQEFNLMHQIAQWSMPKSHFLYTVKDNENNIFGDEIKIGNSEGVFIRIKGNSIN</sequence>
<feature type="compositionally biased region" description="Basic and acidic residues" evidence="1">
    <location>
        <begin position="620"/>
        <end position="629"/>
    </location>
</feature>
<dbReference type="Proteomes" id="UP000576550">
    <property type="component" value="Unassembled WGS sequence"/>
</dbReference>
<proteinExistence type="predicted"/>
<keyword evidence="2" id="KW-0472">Membrane</keyword>
<dbReference type="InterPro" id="IPR003961">
    <property type="entry name" value="FN3_dom"/>
</dbReference>
<dbReference type="SUPFAM" id="SSF49363">
    <property type="entry name" value="Purple acid phosphatase, N-terminal domain"/>
    <property type="match status" value="1"/>
</dbReference>
<dbReference type="EMBL" id="DUTP01000003">
    <property type="protein sequence ID" value="HHX99351.1"/>
    <property type="molecule type" value="Genomic_DNA"/>
</dbReference>
<evidence type="ECO:0008006" key="5">
    <source>
        <dbReference type="Google" id="ProtNLM"/>
    </source>
</evidence>
<organism evidence="3 4">
    <name type="scientific">Candidatus Dojkabacteria bacterium</name>
    <dbReference type="NCBI Taxonomy" id="2099670"/>
    <lineage>
        <taxon>Bacteria</taxon>
        <taxon>Candidatus Dojkabacteria</taxon>
    </lineage>
</organism>
<dbReference type="AlphaFoldDB" id="A0A832QDE0"/>
<name>A0A832QDE0_9BACT</name>
<feature type="transmembrane region" description="Helical" evidence="2">
    <location>
        <begin position="12"/>
        <end position="29"/>
    </location>
</feature>
<protein>
    <recommendedName>
        <fullName evidence="5">Fibronectin type-III domain-containing protein</fullName>
    </recommendedName>
</protein>
<comment type="caution">
    <text evidence="3">The sequence shown here is derived from an EMBL/GenBank/DDBJ whole genome shotgun (WGS) entry which is preliminary data.</text>
</comment>
<accession>A0A832QDE0</accession>
<dbReference type="CDD" id="cd00063">
    <property type="entry name" value="FN3"/>
    <property type="match status" value="1"/>
</dbReference>
<feature type="region of interest" description="Disordered" evidence="1">
    <location>
        <begin position="597"/>
        <end position="629"/>
    </location>
</feature>
<keyword evidence="2" id="KW-1133">Transmembrane helix</keyword>
<keyword evidence="2" id="KW-0812">Transmembrane</keyword>
<reference evidence="3 4" key="1">
    <citation type="journal article" date="2020" name="Biotechnol. Biofuels">
        <title>New insights from the biogas microbiome by comprehensive genome-resolved metagenomics of nearly 1600 species originating from multiple anaerobic digesters.</title>
        <authorList>
            <person name="Campanaro S."/>
            <person name="Treu L."/>
            <person name="Rodriguez-R L.M."/>
            <person name="Kovalovszki A."/>
            <person name="Ziels R.M."/>
            <person name="Maus I."/>
            <person name="Zhu X."/>
            <person name="Kougias P.G."/>
            <person name="Basile A."/>
            <person name="Luo G."/>
            <person name="Schluter A."/>
            <person name="Konstantinidis K.T."/>
            <person name="Angelidaki I."/>
        </authorList>
    </citation>
    <scope>NUCLEOTIDE SEQUENCE [LARGE SCALE GENOMIC DNA]</scope>
    <source>
        <strain evidence="3">AS05jafATM_89</strain>
    </source>
</reference>
<evidence type="ECO:0000313" key="4">
    <source>
        <dbReference type="Proteomes" id="UP000576550"/>
    </source>
</evidence>
<evidence type="ECO:0000256" key="1">
    <source>
        <dbReference type="SAM" id="MobiDB-lite"/>
    </source>
</evidence>
<evidence type="ECO:0000256" key="2">
    <source>
        <dbReference type="SAM" id="Phobius"/>
    </source>
</evidence>
<dbReference type="InterPro" id="IPR008963">
    <property type="entry name" value="Purple_acid_Pase-like_N"/>
</dbReference>
<dbReference type="GO" id="GO:0046872">
    <property type="term" value="F:metal ion binding"/>
    <property type="evidence" value="ECO:0007669"/>
    <property type="project" value="InterPro"/>
</dbReference>
<gene>
    <name evidence="3" type="ORF">GX533_01545</name>
</gene>
<dbReference type="GO" id="GO:0003993">
    <property type="term" value="F:acid phosphatase activity"/>
    <property type="evidence" value="ECO:0007669"/>
    <property type="project" value="InterPro"/>
</dbReference>